<evidence type="ECO:0000259" key="1">
    <source>
        <dbReference type="Pfam" id="PF01207"/>
    </source>
</evidence>
<name>A0A643JWF1_9EURY</name>
<dbReference type="EMBL" id="VZUS01000001">
    <property type="protein sequence ID" value="KAB1187823.1"/>
    <property type="molecule type" value="Genomic_DNA"/>
</dbReference>
<reference evidence="2" key="1">
    <citation type="submission" date="2019-09" db="EMBL/GenBank/DDBJ databases">
        <title>Genomic analysis of Haloferax sp. CBA1149.</title>
        <authorList>
            <person name="Roh S.W."/>
        </authorList>
    </citation>
    <scope>NUCLEOTIDE SEQUENCE</scope>
    <source>
        <strain evidence="2">CBA1149</strain>
    </source>
</reference>
<organism evidence="2">
    <name type="scientific">Haloferax sp. CBA1149</name>
    <dbReference type="NCBI Taxonomy" id="2650753"/>
    <lineage>
        <taxon>Archaea</taxon>
        <taxon>Methanobacteriati</taxon>
        <taxon>Methanobacteriota</taxon>
        <taxon>Stenosarchaea group</taxon>
        <taxon>Halobacteria</taxon>
        <taxon>Halobacteriales</taxon>
        <taxon>Haloferacaceae</taxon>
        <taxon>Haloferax</taxon>
    </lineage>
</organism>
<proteinExistence type="predicted"/>
<evidence type="ECO:0000313" key="2">
    <source>
        <dbReference type="EMBL" id="KAB1187823.1"/>
    </source>
</evidence>
<dbReference type="Gene3D" id="3.20.20.70">
    <property type="entry name" value="Aldolase class I"/>
    <property type="match status" value="1"/>
</dbReference>
<accession>A0A643JWF1</accession>
<dbReference type="InterPro" id="IPR013785">
    <property type="entry name" value="Aldolase_TIM"/>
</dbReference>
<dbReference type="Pfam" id="PF01207">
    <property type="entry name" value="Dus"/>
    <property type="match status" value="1"/>
</dbReference>
<sequence>MFSPRLAVASLSGESDADWARTAAPHVGAAFLGGVAIDQTTQEAARALVARGRSEFLTDDPVAFVADQLTAVEEIDCFVAVNVRATSAAPIRDVAAVCADHGAGVEVNAHCRQEELCAIGCGESLLRDTDRLVEYVAAAAEADAPVGVKVRAEVDGVSLPELAPTLADSGASWLHVDAMDSESVIADIVAAEPDLFVVANNGVRDRATAHEYLRYGADAVSVGRPSDDPAVLRRVEQAVDEWFENEDHTHSTDESGVSAR</sequence>
<feature type="domain" description="DUS-like FMN-binding" evidence="1">
    <location>
        <begin position="78"/>
        <end position="242"/>
    </location>
</feature>
<dbReference type="RefSeq" id="WP_151136857.1">
    <property type="nucleotide sequence ID" value="NZ_VZUS01000001.1"/>
</dbReference>
<dbReference type="PANTHER" id="PTHR11082">
    <property type="entry name" value="TRNA-DIHYDROURIDINE SYNTHASE"/>
    <property type="match status" value="1"/>
</dbReference>
<dbReference type="SUPFAM" id="SSF51395">
    <property type="entry name" value="FMN-linked oxidoreductases"/>
    <property type="match status" value="1"/>
</dbReference>
<protein>
    <submittedName>
        <fullName evidence="2">Dihydropyrimidine dehydrogenase</fullName>
    </submittedName>
</protein>
<dbReference type="PANTHER" id="PTHR11082:SF36">
    <property type="entry name" value="DUS-LIKE FMN-BINDING DOMAIN-CONTAINING PROTEIN"/>
    <property type="match status" value="1"/>
</dbReference>
<gene>
    <name evidence="2" type="ORF">Hfx1149_07170</name>
</gene>
<dbReference type="AlphaFoldDB" id="A0A643JWF1"/>
<comment type="caution">
    <text evidence="2">The sequence shown here is derived from an EMBL/GenBank/DDBJ whole genome shotgun (WGS) entry which is preliminary data.</text>
</comment>
<dbReference type="InterPro" id="IPR035587">
    <property type="entry name" value="DUS-like_FMN-bd"/>
</dbReference>